<dbReference type="Proteomes" id="UP000184248">
    <property type="component" value="Unassembled WGS sequence"/>
</dbReference>
<gene>
    <name evidence="2" type="ORF">SAMN05192556_1127</name>
</gene>
<protein>
    <submittedName>
        <fullName evidence="2">Uncharacterized protein</fullName>
    </submittedName>
</protein>
<dbReference type="EMBL" id="FRAL01000012">
    <property type="protein sequence ID" value="SHL37019.1"/>
    <property type="molecule type" value="Genomic_DNA"/>
</dbReference>
<evidence type="ECO:0000256" key="1">
    <source>
        <dbReference type="SAM" id="MobiDB-lite"/>
    </source>
</evidence>
<accession>A0A1M7A332</accession>
<evidence type="ECO:0000313" key="2">
    <source>
        <dbReference type="EMBL" id="SHL37019.1"/>
    </source>
</evidence>
<name>A0A1M7A332_9GAMM</name>
<dbReference type="AlphaFoldDB" id="A0A1M7A332"/>
<reference evidence="3" key="1">
    <citation type="submission" date="2016-11" db="EMBL/GenBank/DDBJ databases">
        <authorList>
            <person name="Varghese N."/>
            <person name="Submissions S."/>
        </authorList>
    </citation>
    <scope>NUCLEOTIDE SEQUENCE [LARGE SCALE GENOMIC DNA]</scope>
    <source>
        <strain evidence="3">ALO Sharm</strain>
    </source>
</reference>
<organism evidence="2 3">
    <name type="scientific">Halomonas caseinilytica</name>
    <dbReference type="NCBI Taxonomy" id="438744"/>
    <lineage>
        <taxon>Bacteria</taxon>
        <taxon>Pseudomonadati</taxon>
        <taxon>Pseudomonadota</taxon>
        <taxon>Gammaproteobacteria</taxon>
        <taxon>Oceanospirillales</taxon>
        <taxon>Halomonadaceae</taxon>
        <taxon>Halomonas</taxon>
    </lineage>
</organism>
<proteinExistence type="predicted"/>
<evidence type="ECO:0000313" key="3">
    <source>
        <dbReference type="Proteomes" id="UP000184248"/>
    </source>
</evidence>
<keyword evidence="3" id="KW-1185">Reference proteome</keyword>
<feature type="region of interest" description="Disordered" evidence="1">
    <location>
        <begin position="1"/>
        <end position="28"/>
    </location>
</feature>
<sequence>MPRATARTAHAPLAEIPANPAQRPPFTSDIGTLDFEHMTLTLDEDRHLRLVYYAACESHSRPFEDWLRLPISPG</sequence>